<reference evidence="3 4" key="1">
    <citation type="submission" date="2019-07" db="EMBL/GenBank/DDBJ databases">
        <title>Draft genome assembly of a fouling barnacle, Amphibalanus amphitrite (Darwin, 1854): The first reference genome for Thecostraca.</title>
        <authorList>
            <person name="Kim W."/>
        </authorList>
    </citation>
    <scope>NUCLEOTIDE SEQUENCE [LARGE SCALE GENOMIC DNA]</scope>
    <source>
        <strain evidence="3">SNU_AA5</strain>
        <tissue evidence="3">Soma without cirri and trophi</tissue>
    </source>
</reference>
<evidence type="ECO:0000313" key="4">
    <source>
        <dbReference type="Proteomes" id="UP000440578"/>
    </source>
</evidence>
<dbReference type="AlphaFoldDB" id="A0A6A4VW05"/>
<dbReference type="GO" id="GO:0003676">
    <property type="term" value="F:nucleic acid binding"/>
    <property type="evidence" value="ECO:0007669"/>
    <property type="project" value="InterPro"/>
</dbReference>
<feature type="region of interest" description="Disordered" evidence="1">
    <location>
        <begin position="156"/>
        <end position="226"/>
    </location>
</feature>
<feature type="domain" description="DDE-1" evidence="2">
    <location>
        <begin position="3"/>
        <end position="117"/>
    </location>
</feature>
<dbReference type="InterPro" id="IPR004875">
    <property type="entry name" value="DDE_SF_endonuclease_dom"/>
</dbReference>
<organism evidence="3 4">
    <name type="scientific">Amphibalanus amphitrite</name>
    <name type="common">Striped barnacle</name>
    <name type="synonym">Balanus amphitrite</name>
    <dbReference type="NCBI Taxonomy" id="1232801"/>
    <lineage>
        <taxon>Eukaryota</taxon>
        <taxon>Metazoa</taxon>
        <taxon>Ecdysozoa</taxon>
        <taxon>Arthropoda</taxon>
        <taxon>Crustacea</taxon>
        <taxon>Multicrustacea</taxon>
        <taxon>Cirripedia</taxon>
        <taxon>Thoracica</taxon>
        <taxon>Thoracicalcarea</taxon>
        <taxon>Balanomorpha</taxon>
        <taxon>Balanoidea</taxon>
        <taxon>Balanidae</taxon>
        <taxon>Amphibalaninae</taxon>
        <taxon>Amphibalanus</taxon>
    </lineage>
</organism>
<dbReference type="Pfam" id="PF03184">
    <property type="entry name" value="DDE_1"/>
    <property type="match status" value="1"/>
</dbReference>
<feature type="compositionally biased region" description="Basic and acidic residues" evidence="1">
    <location>
        <begin position="180"/>
        <end position="189"/>
    </location>
</feature>
<sequence length="226" mass="25347">MAVSDSAWSTEESFLEWFQAFISFTGAPKTNKKLLICDNHFTHCSLKVWTLARDTGVVVLTLPPHTSHQLQPLDVGFFGAFKSVYAREVIAWIQQHPGRKGLVKKTFHLTTKMETAVNSFQKTKVFPYRPHAFDDSDFAHVAAVMEVFEVEEEEEDQARGYATGEVQRGCAAGEAQRKRRNEDAQRGSENDAVGDSPLFSLPKPSPLVRARAAKRRATSVHRQAAR</sequence>
<proteinExistence type="predicted"/>
<protein>
    <recommendedName>
        <fullName evidence="2">DDE-1 domain-containing protein</fullName>
    </recommendedName>
</protein>
<gene>
    <name evidence="3" type="ORF">FJT64_004338</name>
</gene>
<keyword evidence="4" id="KW-1185">Reference proteome</keyword>
<name>A0A6A4VW05_AMPAM</name>
<dbReference type="OrthoDB" id="6377204at2759"/>
<accession>A0A6A4VW05</accession>
<evidence type="ECO:0000256" key="1">
    <source>
        <dbReference type="SAM" id="MobiDB-lite"/>
    </source>
</evidence>
<feature type="compositionally biased region" description="Basic residues" evidence="1">
    <location>
        <begin position="211"/>
        <end position="226"/>
    </location>
</feature>
<dbReference type="EMBL" id="VIIS01001437">
    <property type="protein sequence ID" value="KAF0298325.1"/>
    <property type="molecule type" value="Genomic_DNA"/>
</dbReference>
<dbReference type="Proteomes" id="UP000440578">
    <property type="component" value="Unassembled WGS sequence"/>
</dbReference>
<evidence type="ECO:0000259" key="2">
    <source>
        <dbReference type="Pfam" id="PF03184"/>
    </source>
</evidence>
<evidence type="ECO:0000313" key="3">
    <source>
        <dbReference type="EMBL" id="KAF0298325.1"/>
    </source>
</evidence>
<comment type="caution">
    <text evidence="3">The sequence shown here is derived from an EMBL/GenBank/DDBJ whole genome shotgun (WGS) entry which is preliminary data.</text>
</comment>